<dbReference type="EMBL" id="BSXS01008906">
    <property type="protein sequence ID" value="GME94038.1"/>
    <property type="molecule type" value="Genomic_DNA"/>
</dbReference>
<reference evidence="1" key="1">
    <citation type="submission" date="2023-04" db="EMBL/GenBank/DDBJ databases">
        <title>Ambrosiozyma monospora NBRC 10751.</title>
        <authorList>
            <person name="Ichikawa N."/>
            <person name="Sato H."/>
            <person name="Tonouchi N."/>
        </authorList>
    </citation>
    <scope>NUCLEOTIDE SEQUENCE</scope>
    <source>
        <strain evidence="1">NBRC 10751</strain>
    </source>
</reference>
<gene>
    <name evidence="1" type="ORF">Amon02_000947400</name>
</gene>
<comment type="caution">
    <text evidence="1">The sequence shown here is derived from an EMBL/GenBank/DDBJ whole genome shotgun (WGS) entry which is preliminary data.</text>
</comment>
<sequence length="351" mass="40992">MTDKTAVKTEASDAVDVDKEEDSIDVSLLLKRPDPSQGIVPKELPEFTLEQFQKEKSDVVQPFKIHADLSQFTAVEKSVIDHIPTYEPFTAKEKDHVVERHLFSNISAMLPAFDEDAEWEKIIFKKQKESDKHGVPYQKSVFGSYRRFNILKPPMPPSIKNLELRIPTIWLPQDDKYLIRYVTDFSFNWSIISAHLSPKPTRSFTSNIERRTPWQCFERYIQLNDKFQFSDMRGIYAVAAKEWLEAAHKAQATTKRRISPLGVGVESIQRGHRRLRWGSMFDAMRKLMKKRENVPKPSQQTRKVNVEEKRQDTPTPEQLSALKYERKFQLFQVIHKTLHKLPLLLISNVKE</sequence>
<organism evidence="1 2">
    <name type="scientific">Ambrosiozyma monospora</name>
    <name type="common">Yeast</name>
    <name type="synonym">Endomycopsis monosporus</name>
    <dbReference type="NCBI Taxonomy" id="43982"/>
    <lineage>
        <taxon>Eukaryota</taxon>
        <taxon>Fungi</taxon>
        <taxon>Dikarya</taxon>
        <taxon>Ascomycota</taxon>
        <taxon>Saccharomycotina</taxon>
        <taxon>Pichiomycetes</taxon>
        <taxon>Pichiales</taxon>
        <taxon>Pichiaceae</taxon>
        <taxon>Ambrosiozyma</taxon>
    </lineage>
</organism>
<evidence type="ECO:0000313" key="1">
    <source>
        <dbReference type="EMBL" id="GME94038.1"/>
    </source>
</evidence>
<proteinExistence type="predicted"/>
<accession>A0ACB5TSH7</accession>
<keyword evidence="2" id="KW-1185">Reference proteome</keyword>
<name>A0ACB5TSH7_AMBMO</name>
<dbReference type="Proteomes" id="UP001165064">
    <property type="component" value="Unassembled WGS sequence"/>
</dbReference>
<protein>
    <submittedName>
        <fullName evidence="1">Unnamed protein product</fullName>
    </submittedName>
</protein>
<evidence type="ECO:0000313" key="2">
    <source>
        <dbReference type="Proteomes" id="UP001165064"/>
    </source>
</evidence>